<dbReference type="EMBL" id="CAJNOU010000552">
    <property type="protein sequence ID" value="CAF1030245.1"/>
    <property type="molecule type" value="Genomic_DNA"/>
</dbReference>
<dbReference type="EMBL" id="CAJOBE010000990">
    <property type="protein sequence ID" value="CAF3704997.1"/>
    <property type="molecule type" value="Genomic_DNA"/>
</dbReference>
<name>A0A813ZUU8_9BILA</name>
<evidence type="ECO:0000313" key="4">
    <source>
        <dbReference type="EMBL" id="CAF3704997.1"/>
    </source>
</evidence>
<dbReference type="EMBL" id="CAJOAX010000085">
    <property type="protein sequence ID" value="CAF3504238.1"/>
    <property type="molecule type" value="Genomic_DNA"/>
</dbReference>
<dbReference type="EMBL" id="CAJNOO010000318">
    <property type="protein sequence ID" value="CAF0903860.1"/>
    <property type="molecule type" value="Genomic_DNA"/>
</dbReference>
<organism evidence="1 5">
    <name type="scientific">Rotaria sordida</name>
    <dbReference type="NCBI Taxonomy" id="392033"/>
    <lineage>
        <taxon>Eukaryota</taxon>
        <taxon>Metazoa</taxon>
        <taxon>Spiralia</taxon>
        <taxon>Gnathifera</taxon>
        <taxon>Rotifera</taxon>
        <taxon>Eurotatoria</taxon>
        <taxon>Bdelloidea</taxon>
        <taxon>Philodinida</taxon>
        <taxon>Philodinidae</taxon>
        <taxon>Rotaria</taxon>
    </lineage>
</organism>
<dbReference type="Proteomes" id="UP000663823">
    <property type="component" value="Unassembled WGS sequence"/>
</dbReference>
<gene>
    <name evidence="4" type="ORF">FNK824_LOCUS9425</name>
    <name evidence="3" type="ORF">OTI717_LOCUS1886</name>
    <name evidence="1" type="ORF">RFH988_LOCUS9129</name>
    <name evidence="2" type="ORF">SEV965_LOCUS12270</name>
</gene>
<accession>A0A813ZUU8</accession>
<evidence type="ECO:0000313" key="2">
    <source>
        <dbReference type="EMBL" id="CAF1030245.1"/>
    </source>
</evidence>
<sequence>MGVVSSMCKRKKNRGNHDAIVHNNYTQTVDVSPSISSNQTQWSAMSREPTNNSSLRYQFYLPPNQQLYSTSAKQIRGYADFPLFSTPFYLPFNGQSNLSYNRSNPYVAQAYSHIDAPTLPSIYNIGRSRSILTTSTTDPSHVTSTTDVIQTTGNEHRTESYRTLKHVESSMTTDKNEQSFKENIDDESHLVKRSVSAPIDMFLIDISKEHARIGQPVSMNIRHLLLDTLENNHRNSSTPIRIEPTSITKYAHENLLNYIPYVCERYPNVTVDSNQLTRNTLHVRMPSQFSGSLNVLT</sequence>
<dbReference type="Proteomes" id="UP000663874">
    <property type="component" value="Unassembled WGS sequence"/>
</dbReference>
<evidence type="ECO:0000313" key="5">
    <source>
        <dbReference type="Proteomes" id="UP000663882"/>
    </source>
</evidence>
<evidence type="ECO:0000313" key="3">
    <source>
        <dbReference type="EMBL" id="CAF3504238.1"/>
    </source>
</evidence>
<proteinExistence type="predicted"/>
<dbReference type="Proteomes" id="UP000663882">
    <property type="component" value="Unassembled WGS sequence"/>
</dbReference>
<protein>
    <submittedName>
        <fullName evidence="1">Uncharacterized protein</fullName>
    </submittedName>
</protein>
<reference evidence="1" key="1">
    <citation type="submission" date="2021-02" db="EMBL/GenBank/DDBJ databases">
        <authorList>
            <person name="Nowell W R."/>
        </authorList>
    </citation>
    <scope>NUCLEOTIDE SEQUENCE</scope>
</reference>
<evidence type="ECO:0000313" key="1">
    <source>
        <dbReference type="EMBL" id="CAF0903860.1"/>
    </source>
</evidence>
<comment type="caution">
    <text evidence="1">The sequence shown here is derived from an EMBL/GenBank/DDBJ whole genome shotgun (WGS) entry which is preliminary data.</text>
</comment>
<dbReference type="OrthoDB" id="10002628at2759"/>
<dbReference type="Proteomes" id="UP000663889">
    <property type="component" value="Unassembled WGS sequence"/>
</dbReference>
<dbReference type="AlphaFoldDB" id="A0A813ZUU8"/>